<organism evidence="1 2">
    <name type="scientific">Plantactinospora sonchi</name>
    <dbReference type="NCBI Taxonomy" id="1544735"/>
    <lineage>
        <taxon>Bacteria</taxon>
        <taxon>Bacillati</taxon>
        <taxon>Actinomycetota</taxon>
        <taxon>Actinomycetes</taxon>
        <taxon>Micromonosporales</taxon>
        <taxon>Micromonosporaceae</taxon>
        <taxon>Plantactinospora</taxon>
    </lineage>
</organism>
<proteinExistence type="predicted"/>
<name>A0ABU7RYX2_9ACTN</name>
<keyword evidence="2" id="KW-1185">Reference proteome</keyword>
<comment type="caution">
    <text evidence="1">The sequence shown here is derived from an EMBL/GenBank/DDBJ whole genome shotgun (WGS) entry which is preliminary data.</text>
</comment>
<dbReference type="RefSeq" id="WP_331216614.1">
    <property type="nucleotide sequence ID" value="NZ_JAZGQK010000021.1"/>
</dbReference>
<sequence>MTATVPDGPPVMLCRECDGMTFTLVACRCTYYGNTLLVSDEDRAPGEPYHNCLECDGVGTVGRPCHDCRQTGRRRAQLVLTVANLDTGAVASANVVPGVVEPARGPDADPGWYLRLAPLLRDLAARVGATSWTDVNGAGSPDGPLVMLPKQWRPELPASDRKVLEADAIARCSHDPWRLYLGRTTSEPPRDPAAELARLCRLADLLCLDLVIEARRVEARRVEARTVGARTVGARRVDGRPVDAGQVWTVDDLTWHLRYEVSGGPVPTEARCRAENLTTAITGTSDLDAFYGLEERGRTAPAHHLTIGYRPPAEPPDIDLDQLERRILADCVDVSTGTPTFGAQAIWRDDRWWHTSLQVADTTETLSESSTGQIHQRRGIVLRRGWQPPAPSWQGEAISYLECPDCDPTSRLRRCYCRIGTGVAAPDCPRCAGAGRAPSPLRCDTCRGSRRLYQDVTITLTDLTSRVVHLSWRVDAAGWLTSELSWQVDDSRQPVGEQTWRLGDRVPAPHVGTHPGGKPLHQLPARFRLGERARDFGVRPDDLTELDGGGDLDHNLRYGTVTLHRVGDDPLTEYVRSAARGRPGARLFVLARRPDVPPLADLIRLALGLRLAVTVTIVDHVRNAGDLRLIQDECWDVSVGARGGTVVPADPPARSTPEAATAFCLDYLELVIAGAVPDDPIAPIPVLQCPTPTVVDDPVPLLRRLARHHAGQPVAAHYTGDTCQLLLRERDSVRPLATAPTLPAAVTVLGLLSGHGDSDE</sequence>
<dbReference type="Proteomes" id="UP001332243">
    <property type="component" value="Unassembled WGS sequence"/>
</dbReference>
<evidence type="ECO:0000313" key="1">
    <source>
        <dbReference type="EMBL" id="MEE6261531.1"/>
    </source>
</evidence>
<reference evidence="1 2" key="1">
    <citation type="submission" date="2024-01" db="EMBL/GenBank/DDBJ databases">
        <title>Genome insights into Plantactinospora sonchi sp. nov.</title>
        <authorList>
            <person name="Wang L."/>
        </authorList>
    </citation>
    <scope>NUCLEOTIDE SEQUENCE [LARGE SCALE GENOMIC DNA]</scope>
    <source>
        <strain evidence="1 2">NEAU-QY2</strain>
    </source>
</reference>
<accession>A0ABU7RYX2</accession>
<protein>
    <submittedName>
        <fullName evidence="1">Uncharacterized protein</fullName>
    </submittedName>
</protein>
<evidence type="ECO:0000313" key="2">
    <source>
        <dbReference type="Proteomes" id="UP001332243"/>
    </source>
</evidence>
<dbReference type="EMBL" id="JAZGQK010000021">
    <property type="protein sequence ID" value="MEE6261531.1"/>
    <property type="molecule type" value="Genomic_DNA"/>
</dbReference>
<gene>
    <name evidence="1" type="ORF">V1633_23890</name>
</gene>